<evidence type="ECO:0000256" key="1">
    <source>
        <dbReference type="ARBA" id="ARBA00022723"/>
    </source>
</evidence>
<reference evidence="7 8" key="2">
    <citation type="submission" date="2018-11" db="EMBL/GenBank/DDBJ databases">
        <authorList>
            <consortium name="Pathogen Informatics"/>
        </authorList>
    </citation>
    <scope>NUCLEOTIDE SEQUENCE [LARGE SCALE GENOMIC DNA]</scope>
    <source>
        <strain evidence="7">Dakar</strain>
        <strain evidence="8">Dakar, Senegal</strain>
    </source>
</reference>
<evidence type="ECO:0000313" key="8">
    <source>
        <dbReference type="Proteomes" id="UP000279833"/>
    </source>
</evidence>
<feature type="domain" description="TRAF-type" evidence="6">
    <location>
        <begin position="202"/>
        <end position="244"/>
    </location>
</feature>
<dbReference type="SUPFAM" id="SSF49599">
    <property type="entry name" value="TRAF domain-like"/>
    <property type="match status" value="2"/>
</dbReference>
<proteinExistence type="predicted"/>
<evidence type="ECO:0000313" key="7">
    <source>
        <dbReference type="EMBL" id="VDP41336.1"/>
    </source>
</evidence>
<evidence type="ECO:0000259" key="6">
    <source>
        <dbReference type="PROSITE" id="PS50145"/>
    </source>
</evidence>
<evidence type="ECO:0000313" key="9">
    <source>
        <dbReference type="WBParaSite" id="SCUD_0001074501-mRNA-1"/>
    </source>
</evidence>
<dbReference type="STRING" id="6186.A0A183K6W9"/>
<evidence type="ECO:0000256" key="3">
    <source>
        <dbReference type="ARBA" id="ARBA00022833"/>
    </source>
</evidence>
<accession>A0A183K6W9</accession>
<dbReference type="FunFam" id="3.30.40.10:FF:000121">
    <property type="entry name" value="TNF receptor-associated factor"/>
    <property type="match status" value="1"/>
</dbReference>
<dbReference type="Proteomes" id="UP000279833">
    <property type="component" value="Unassembled WGS sequence"/>
</dbReference>
<feature type="zinc finger region" description="TRAF-type" evidence="4">
    <location>
        <begin position="256"/>
        <end position="303"/>
    </location>
</feature>
<dbReference type="Pfam" id="PF02176">
    <property type="entry name" value="zf-TRAF"/>
    <property type="match status" value="2"/>
</dbReference>
<sequence length="370" mass="43117">MKSTTNRKTDPLNTSKLPNEDEEPKSSETVKDEIHGSEYKISREPEIVFVDQLDNAYRCVKCNCVLRVPFLFEDCGHRCCSGCVPDIFSVKGKHSRQRTAKWLPMYSSLDKKYSQIYMHNNHINSFHEFKCISVSSSTYLMLTVGQTKRATSKCPIDKQNLKKDRVHLDKAFQEHMDGLNVKCSYHIEGCSWTGILSELGYHLSQCEYRVVLCPNECGTESQRKSIENHIRNDCLKRIKQCKFCNMKYIAEKEIEHTNNCREYPISCPNKCEKIKIPRSLITEHLKNECSRQNIRCPFNIHGCEFRGLKNKIDTHLERSLIWLAVETKTCVSSYLRLVNWMCLRLRVVTDSGNRTQYRSLETASRYAFTY</sequence>
<evidence type="ECO:0000256" key="2">
    <source>
        <dbReference type="ARBA" id="ARBA00022771"/>
    </source>
</evidence>
<feature type="compositionally biased region" description="Basic and acidic residues" evidence="5">
    <location>
        <begin position="24"/>
        <end position="34"/>
    </location>
</feature>
<dbReference type="AlphaFoldDB" id="A0A183K6W9"/>
<feature type="region of interest" description="Disordered" evidence="5">
    <location>
        <begin position="1"/>
        <end position="34"/>
    </location>
</feature>
<dbReference type="PANTHER" id="PTHR10131">
    <property type="entry name" value="TNF RECEPTOR ASSOCIATED FACTOR"/>
    <property type="match status" value="1"/>
</dbReference>
<dbReference type="InterPro" id="IPR013083">
    <property type="entry name" value="Znf_RING/FYVE/PHD"/>
</dbReference>
<evidence type="ECO:0000256" key="4">
    <source>
        <dbReference type="PROSITE-ProRule" id="PRU00207"/>
    </source>
</evidence>
<organism evidence="9">
    <name type="scientific">Schistosoma curassoni</name>
    <dbReference type="NCBI Taxonomy" id="6186"/>
    <lineage>
        <taxon>Eukaryota</taxon>
        <taxon>Metazoa</taxon>
        <taxon>Spiralia</taxon>
        <taxon>Lophotrochozoa</taxon>
        <taxon>Platyhelminthes</taxon>
        <taxon>Trematoda</taxon>
        <taxon>Digenea</taxon>
        <taxon>Strigeidida</taxon>
        <taxon>Schistosomatoidea</taxon>
        <taxon>Schistosomatidae</taxon>
        <taxon>Schistosoma</taxon>
    </lineage>
</organism>
<feature type="domain" description="TRAF-type" evidence="6">
    <location>
        <begin position="256"/>
        <end position="303"/>
    </location>
</feature>
<dbReference type="Gene3D" id="3.30.40.10">
    <property type="entry name" value="Zinc/RING finger domain, C3HC4 (zinc finger)"/>
    <property type="match status" value="3"/>
</dbReference>
<dbReference type="PROSITE" id="PS50145">
    <property type="entry name" value="ZF_TRAF"/>
    <property type="match status" value="2"/>
</dbReference>
<feature type="zinc finger region" description="TRAF-type" evidence="4">
    <location>
        <begin position="202"/>
        <end position="244"/>
    </location>
</feature>
<reference evidence="9" key="1">
    <citation type="submission" date="2016-06" db="UniProtKB">
        <authorList>
            <consortium name="WormBaseParasite"/>
        </authorList>
    </citation>
    <scope>IDENTIFICATION</scope>
</reference>
<dbReference type="PANTHER" id="PTHR10131:SF151">
    <property type="entry name" value="TNF RECEPTOR ASSOCIATED FACTOR (TRAF) HOMOLOG"/>
    <property type="match status" value="1"/>
</dbReference>
<dbReference type="EMBL" id="UZAK01033963">
    <property type="protein sequence ID" value="VDP41336.1"/>
    <property type="molecule type" value="Genomic_DNA"/>
</dbReference>
<dbReference type="GO" id="GO:0008270">
    <property type="term" value="F:zinc ion binding"/>
    <property type="evidence" value="ECO:0007669"/>
    <property type="project" value="UniProtKB-KW"/>
</dbReference>
<feature type="compositionally biased region" description="Polar residues" evidence="5">
    <location>
        <begin position="1"/>
        <end position="17"/>
    </location>
</feature>
<dbReference type="InterPro" id="IPR001293">
    <property type="entry name" value="Znf_TRAF"/>
</dbReference>
<dbReference type="WBParaSite" id="SCUD_0001074501-mRNA-1">
    <property type="protein sequence ID" value="SCUD_0001074501-mRNA-1"/>
    <property type="gene ID" value="SCUD_0001074501"/>
</dbReference>
<evidence type="ECO:0000256" key="5">
    <source>
        <dbReference type="SAM" id="MobiDB-lite"/>
    </source>
</evidence>
<keyword evidence="3 4" id="KW-0862">Zinc</keyword>
<keyword evidence="1 4" id="KW-0479">Metal-binding</keyword>
<protein>
    <submittedName>
        <fullName evidence="9">TRAF-type domain-containing protein</fullName>
    </submittedName>
</protein>
<keyword evidence="2 4" id="KW-0863">Zinc-finger</keyword>
<gene>
    <name evidence="7" type="ORF">SCUD_LOCUS10745</name>
</gene>
<name>A0A183K6W9_9TREM</name>
<keyword evidence="8" id="KW-1185">Reference proteome</keyword>
<dbReference type="GO" id="GO:0043122">
    <property type="term" value="P:regulation of canonical NF-kappaB signal transduction"/>
    <property type="evidence" value="ECO:0007669"/>
    <property type="project" value="TreeGrafter"/>
</dbReference>